<feature type="transmembrane region" description="Helical" evidence="12">
    <location>
        <begin position="335"/>
        <end position="356"/>
    </location>
</feature>
<evidence type="ECO:0000256" key="9">
    <source>
        <dbReference type="ARBA" id="ARBA00022989"/>
    </source>
</evidence>
<feature type="region of interest" description="Disordered" evidence="13">
    <location>
        <begin position="711"/>
        <end position="748"/>
    </location>
</feature>
<keyword evidence="9 12" id="KW-1133">Transmembrane helix</keyword>
<evidence type="ECO:0000256" key="1">
    <source>
        <dbReference type="ARBA" id="ARBA00004477"/>
    </source>
</evidence>
<comment type="function">
    <text evidence="11">Mannosyltransferase involved in glycosylphosphatidylinositol-anchor biosynthesis. Transfers the third mannose to Man2-GlcN-acyl-PI during GPI precursor assembly.</text>
</comment>
<dbReference type="Pfam" id="PF03901">
    <property type="entry name" value="Glyco_transf_22"/>
    <property type="match status" value="1"/>
</dbReference>
<evidence type="ECO:0000256" key="8">
    <source>
        <dbReference type="ARBA" id="ARBA00022824"/>
    </source>
</evidence>
<comment type="similarity">
    <text evidence="3">Belongs to the glycosyltransferase 22 family. PIGB subfamily.</text>
</comment>
<sequence>MASARIRSSKPDTKANSSKSTSQDKASNEFIFTSQNALLFLLALRLFNALTIRTFFQPDEYFQALEPAWQLAFGADSGAWITWEWREHLRSAVHPALFALAYRTADSLAGLLKLSDATRAEVLLAAPKTLQACFAALGDFYTWKLAGYIYGRRSASSTAVLVLTVVSPWQWFTSTRTFSNSLETTLTVIGLYNWPWHWSAEVVEEPSRGAKLTTDLRVRDDGLPAHEKADEVTRLRKALLCAALATVLRPTNLLVWASLSYFAFVRRLTRLSPTISELTTFLREAVLCGSTVLLLSTVVDRLFYQAWVLPPYNFLLVNVVQSLATFYGSNDWHYYISQGYPLLMTTALPFTLVGMYRSFGGSEARSYEKLTPVAKNTLYLLSIISTLVPAAFSNIAHKEVRFISPLLPALHIVSGQTIAPFFEPLLRIVQTSPNTNSSLAQERNSPSTTTINRLLLFLFLNVNLGIAYYTTQIHNSGVIELTSYLRSESTSINNSPNTTSSPQRNLTLGMLMPCHSTPWRSHLQHAANPSLSKPGIKGWALTCEPPLHVPAAEKAKYRDEADAFYDDPSAWLKQHMSRSPPLITRHDGTTGPASSLSPGFFAPDFRAKRNLFDVRKHPQGDAFVSSELEDHDLDEWYTTHRGRRPWPMYLAFFAQLEPTLQAALRGSGYVQCKRIFNSHWHDDWRRTGDVVVWCRDYRRVLDAGAGVDGAAEDVEQRVEQGDVGGGESGSADVGKAESESTARPTLERVVEKPFWKARDRDRD</sequence>
<evidence type="ECO:0000256" key="10">
    <source>
        <dbReference type="ARBA" id="ARBA00023136"/>
    </source>
</evidence>
<evidence type="ECO:0000256" key="13">
    <source>
        <dbReference type="SAM" id="MobiDB-lite"/>
    </source>
</evidence>
<dbReference type="GeneID" id="89968560"/>
<evidence type="ECO:0000256" key="2">
    <source>
        <dbReference type="ARBA" id="ARBA00004687"/>
    </source>
</evidence>
<reference evidence="14 15" key="1">
    <citation type="submission" date="2023-08" db="EMBL/GenBank/DDBJ databases">
        <title>Black Yeasts Isolated from many extreme environments.</title>
        <authorList>
            <person name="Coleine C."/>
            <person name="Stajich J.E."/>
            <person name="Selbmann L."/>
        </authorList>
    </citation>
    <scope>NUCLEOTIDE SEQUENCE [LARGE SCALE GENOMIC DNA]</scope>
    <source>
        <strain evidence="14 15">CCFEE 5792</strain>
    </source>
</reference>
<evidence type="ECO:0000313" key="15">
    <source>
        <dbReference type="Proteomes" id="UP001358417"/>
    </source>
</evidence>
<evidence type="ECO:0000256" key="4">
    <source>
        <dbReference type="ARBA" id="ARBA00022502"/>
    </source>
</evidence>
<keyword evidence="5 12" id="KW-0328">Glycosyltransferase</keyword>
<feature type="transmembrane region" description="Helical" evidence="12">
    <location>
        <begin position="377"/>
        <end position="396"/>
    </location>
</feature>
<evidence type="ECO:0000256" key="7">
    <source>
        <dbReference type="ARBA" id="ARBA00022692"/>
    </source>
</evidence>
<keyword evidence="8 12" id="KW-0256">Endoplasmic reticulum</keyword>
<evidence type="ECO:0000256" key="5">
    <source>
        <dbReference type="ARBA" id="ARBA00022676"/>
    </source>
</evidence>
<feature type="region of interest" description="Disordered" evidence="13">
    <location>
        <begin position="1"/>
        <end position="21"/>
    </location>
</feature>
<evidence type="ECO:0000256" key="11">
    <source>
        <dbReference type="ARBA" id="ARBA00024708"/>
    </source>
</evidence>
<keyword evidence="6" id="KW-0808">Transferase</keyword>
<feature type="transmembrane region" description="Helical" evidence="12">
    <location>
        <begin position="284"/>
        <end position="304"/>
    </location>
</feature>
<name>A0AAV9NSX1_9EURO</name>
<dbReference type="PANTHER" id="PTHR22760:SF4">
    <property type="entry name" value="GPI MANNOSYLTRANSFERASE 3"/>
    <property type="match status" value="1"/>
</dbReference>
<dbReference type="GO" id="GO:0006506">
    <property type="term" value="P:GPI anchor biosynthetic process"/>
    <property type="evidence" value="ECO:0007669"/>
    <property type="project" value="UniProtKB-KW"/>
</dbReference>
<comment type="caution">
    <text evidence="12">Lacks conserved residue(s) required for the propagation of feature annotation.</text>
</comment>
<evidence type="ECO:0000256" key="3">
    <source>
        <dbReference type="ARBA" id="ARBA00006065"/>
    </source>
</evidence>
<comment type="pathway">
    <text evidence="2">Glycolipid biosynthesis; glycosylphosphatidylinositol-anchor biosynthesis.</text>
</comment>
<comment type="subcellular location">
    <subcellularLocation>
        <location evidence="1 12">Endoplasmic reticulum membrane</location>
        <topology evidence="1 12">Multi-pass membrane protein</topology>
    </subcellularLocation>
</comment>
<dbReference type="EC" id="2.4.1.-" evidence="12"/>
<evidence type="ECO:0000313" key="14">
    <source>
        <dbReference type="EMBL" id="KAK5064505.1"/>
    </source>
</evidence>
<comment type="caution">
    <text evidence="14">The sequence shown here is derived from an EMBL/GenBank/DDBJ whole genome shotgun (WGS) entry which is preliminary data.</text>
</comment>
<dbReference type="PANTHER" id="PTHR22760">
    <property type="entry name" value="GLYCOSYLTRANSFERASE"/>
    <property type="match status" value="1"/>
</dbReference>
<organism evidence="14 15">
    <name type="scientific">Exophiala bonariae</name>
    <dbReference type="NCBI Taxonomy" id="1690606"/>
    <lineage>
        <taxon>Eukaryota</taxon>
        <taxon>Fungi</taxon>
        <taxon>Dikarya</taxon>
        <taxon>Ascomycota</taxon>
        <taxon>Pezizomycotina</taxon>
        <taxon>Eurotiomycetes</taxon>
        <taxon>Chaetothyriomycetidae</taxon>
        <taxon>Chaetothyriales</taxon>
        <taxon>Herpotrichiellaceae</taxon>
        <taxon>Exophiala</taxon>
    </lineage>
</organism>
<keyword evidence="10 12" id="KW-0472">Membrane</keyword>
<feature type="compositionally biased region" description="Basic and acidic residues" evidence="13">
    <location>
        <begin position="734"/>
        <end position="748"/>
    </location>
</feature>
<evidence type="ECO:0000256" key="6">
    <source>
        <dbReference type="ARBA" id="ARBA00022679"/>
    </source>
</evidence>
<keyword evidence="15" id="KW-1185">Reference proteome</keyword>
<accession>A0AAV9NSX1</accession>
<keyword evidence="7 12" id="KW-0812">Transmembrane</keyword>
<dbReference type="EMBL" id="JAVRRD010000001">
    <property type="protein sequence ID" value="KAK5064505.1"/>
    <property type="molecule type" value="Genomic_DNA"/>
</dbReference>
<feature type="transmembrane region" description="Helical" evidence="12">
    <location>
        <begin position="238"/>
        <end position="264"/>
    </location>
</feature>
<evidence type="ECO:0000256" key="12">
    <source>
        <dbReference type="RuleBase" id="RU363075"/>
    </source>
</evidence>
<dbReference type="RefSeq" id="XP_064711829.1">
    <property type="nucleotide sequence ID" value="XM_064843969.1"/>
</dbReference>
<proteinExistence type="inferred from homology"/>
<dbReference type="GO" id="GO:0000026">
    <property type="term" value="F:alpha-1,2-mannosyltransferase activity"/>
    <property type="evidence" value="ECO:0007669"/>
    <property type="project" value="TreeGrafter"/>
</dbReference>
<dbReference type="Proteomes" id="UP001358417">
    <property type="component" value="Unassembled WGS sequence"/>
</dbReference>
<dbReference type="InterPro" id="IPR005599">
    <property type="entry name" value="GPI_mannosylTrfase"/>
</dbReference>
<gene>
    <name evidence="14" type="ORF">LTR84_000338</name>
</gene>
<dbReference type="GO" id="GO:0005789">
    <property type="term" value="C:endoplasmic reticulum membrane"/>
    <property type="evidence" value="ECO:0007669"/>
    <property type="project" value="UniProtKB-SubCell"/>
</dbReference>
<dbReference type="AlphaFoldDB" id="A0AAV9NSX1"/>
<protein>
    <recommendedName>
        <fullName evidence="12">Mannosyltransferase</fullName>
        <ecNumber evidence="12">2.4.1.-</ecNumber>
    </recommendedName>
</protein>
<keyword evidence="4" id="KW-0337">GPI-anchor biosynthesis</keyword>